<dbReference type="GO" id="GO:0055085">
    <property type="term" value="P:transmembrane transport"/>
    <property type="evidence" value="ECO:0007669"/>
    <property type="project" value="InterPro"/>
</dbReference>
<comment type="similarity">
    <text evidence="4 14">Belongs to the midasin family.</text>
</comment>
<evidence type="ECO:0000256" key="5">
    <source>
        <dbReference type="ARBA" id="ARBA00017143"/>
    </source>
</evidence>
<dbReference type="Gene3D" id="1.50.10.150">
    <property type="entry name" value="Voltage-dependent anion channel"/>
    <property type="match status" value="1"/>
</dbReference>
<keyword evidence="11 16" id="KW-0472">Membrane</keyword>
<evidence type="ECO:0000256" key="12">
    <source>
        <dbReference type="ARBA" id="ARBA00023186"/>
    </source>
</evidence>
<dbReference type="GO" id="GO:0005654">
    <property type="term" value="C:nucleoplasm"/>
    <property type="evidence" value="ECO:0007669"/>
    <property type="project" value="UniProtKB-SubCell"/>
</dbReference>
<feature type="domain" description="VWFA" evidence="17">
    <location>
        <begin position="4782"/>
        <end position="4981"/>
    </location>
</feature>
<dbReference type="InterPro" id="IPR002035">
    <property type="entry name" value="VWF_A"/>
</dbReference>
<dbReference type="GO" id="GO:0016020">
    <property type="term" value="C:membrane"/>
    <property type="evidence" value="ECO:0007669"/>
    <property type="project" value="UniProtKB-SubCell"/>
</dbReference>
<evidence type="ECO:0000256" key="10">
    <source>
        <dbReference type="ARBA" id="ARBA00022989"/>
    </source>
</evidence>
<dbReference type="PROSITE" id="PS00675">
    <property type="entry name" value="SIGMA54_INTERACT_1"/>
    <property type="match status" value="1"/>
</dbReference>
<dbReference type="InterPro" id="IPR025662">
    <property type="entry name" value="Sigma_54_int_dom_ATP-bd_1"/>
</dbReference>
<dbReference type="Pfam" id="PF07728">
    <property type="entry name" value="AAA_5"/>
    <property type="match status" value="8"/>
</dbReference>
<evidence type="ECO:0000256" key="1">
    <source>
        <dbReference type="ARBA" id="ARBA00004141"/>
    </source>
</evidence>
<feature type="region of interest" description="Disordered" evidence="15">
    <location>
        <begin position="4218"/>
        <end position="4678"/>
    </location>
</feature>
<dbReference type="Gene3D" id="3.40.50.300">
    <property type="entry name" value="P-loop containing nucleotide triphosphate hydrolases"/>
    <property type="match status" value="6"/>
</dbReference>
<feature type="compositionally biased region" description="Basic and acidic residues" evidence="15">
    <location>
        <begin position="4537"/>
        <end position="4546"/>
    </location>
</feature>
<dbReference type="SUPFAM" id="SSF53300">
    <property type="entry name" value="vWA-like"/>
    <property type="match status" value="1"/>
</dbReference>
<dbReference type="PROSITE" id="PS50234">
    <property type="entry name" value="VWFA"/>
    <property type="match status" value="1"/>
</dbReference>
<feature type="transmembrane region" description="Helical" evidence="16">
    <location>
        <begin position="71"/>
        <end position="90"/>
    </location>
</feature>
<feature type="compositionally biased region" description="Acidic residues" evidence="15">
    <location>
        <begin position="4306"/>
        <end position="4322"/>
    </location>
</feature>
<sequence length="4992" mass="558372">MTAAWLLPNVSTIIAAASGGVVADVLPNPQHALWKLTVSYILWGIGVPLAIFTLVLYFQRLTVYNLPLREVIVSMFLSLGPVGQGAYGIMQLGTVAMKLFPKTGTFWIIVALSTLRHSLTGELFFAPCLQDLKRSEKAPEDERHVWNVRTRGLCKDNPYLSCNPYKVILFHGEMDLSWESKQLLSEQQAVSKLPEEILIVLREGSNVRYLETLSALALDPARTTTIFATHEPAFVEICSRWLAASGTESLPALAALARVLPCAPHASVYAKTLLKQTRLGTLAALASRKGTALQEIPEGLLHILLLALCRLLMFDNEEFAETVTPVQLQVLLRHDNLPIRYLAIRVLCLYLHASDAALASMVKSYVGEDEIPGVWEDKIIDYTFFSLWEDKRLHDIRQRVQETRAARIAQGGGVKGLGIQRRINSADFSRMTLCLAGVLVPRFEEMSPPTSSLVMTETVTKNIRALAEGLNESRPLLITGSSGAGKTSLIRSVARELGKSSSMVTLHLNEQTDIKLLIGMYTNAKTPGSFSWRPGVLTTAVIEGRWVVIEDLNRAPMETISSLLPLIERRELLIPNWGESIRAAPGFKLIATVRSAPNIHGEKVIPTVNMIGVRHWVQVPFETPSQEELAEIAKIRFPILRAYIPRFMNVYSNVKAYLSSDISISAVHPSISRPLGPQDLLRWCGRAEKLLLAAGISSDQEPVTDAVNDHIFLEAVDCFVGAFPSGPSKNHSVTIVAQGLHLPAERVRYCLESRKPQYEGNGTLLQIGRTSLPKRRRPHGAKLLGSRIDTSPFATTDHVLRILESVAVAVRQAEPCLLVGETGTGKTTIIQRLADSLDQKLTVVNLSQQSEVGDLLGGYKPVNMRALAVPMREEFDELLELTFSSKRNQHYIDTLDKSIAKGRWERTLTLWQEALRMIETRLKHTDLQSVPSNPEPHAKKRKLQSPKIQKLKSRWDKFASEVQTFQMHLASGSRGFAFSFVEGNIVKAARNGEWVLLDEINLASPDTLESLADLFSETTDDGPSILLTDTGDAERVHAQKDFRIFGAMNPATDVGKRDLPRSLRSKFTEIFVEAPDKNLENLVPVVKAYLGTHNHVDLRAATDVAQLYLEIRKLADENRLVDGANQKPHFSLRTLTRTLTYVLDIAPMYGLRRALFEGFSMSFLTLLNTKSEMLLQPLIDKQILEAQKNSRASLHQTPRLPQDGKRYVQFRHYWIAQGAAMVEEEAHYIITPFIERNLLNLVRATSTRRYPVLLQGPTSSGKTSMIEYLARISGNKFVRINNHEHTDLQEYLGTYVSGPDGRLQYQEGVLVHALREGHWVVLDELNLAPNDVLEALNRLLDDNRELLIPETQQVVRPHENFMLFATQNPPGMYGGRKALSRAFRNRFLELHFGEIPDDELETILRERSQIAPSFCTRIVAVYKKLSILRQSERLFEQRNSFATLRDLFRWALRDADDREQLAVNGFLLLAERVRNPEERDVVKRVIEEVMKVQIDETQIYSLHKMKRSLDLPISSPRDVVWTKSMRRLYVLVTEALRNNEPVLLVGETGSGKTTICQVIADLVNTQLHIINAHQNMETGDLIGTQRPIRNRTLAEAQLSQELIAALKSCDALDNEIEYDISTLESAYETLQRQKPAKLSNETRHRIEQTRTRVNALFEWADGTLVHAMENGQHFLLDEISLADDSVLERLNSVLEPARTLFLAEKGSNDALLKALPGFQFLATMNPGGDYGKRELSPALRNRFTEIWVPHASEKGEMLEMAQAKLIRPLIDFSQPMIEFAAWYAATYNAAAPHISIRDLLSWIDFANTFYVSEPYPALLHGAAMVYIDGLGANPASKMSIVETAVSQERQACLLKLDGLFGHGLSSSYGEVYQLSITRDKFAIGPFSLRKSSTVRSDQKYSLRAPTVLANAMKIMRALQLRKPVLLEGSPGVGKTTLVAAIAHSIGMPLTRINLSDQTDLMDLFGSDVPVEGEDAGHFGWRDAPFLRAMRKGEWVLLDEMNLASQTVLEGLNACLDHRGQAYISELDQTFERHPDFVVFAAQNPHHQGGGRKGLPASFINRFTVVYAETLTLKDLMIISREIFPNFPVLEIQKLLQCVTALSQLLQQNRRVGAHGGPWEINLRDILRWLHLLTSQNGLMSTAGPAYYQPLLFLQRFRAPDDVIAVAKLLQQYSPKTESQSYFHGKSDTTIEVGLGVLPRDNLSQVISSRHLRTAQCNVSITESVIICIQNNWPCLLVGPPGSGKTNLIVQLASSVGAEVVDLSLNPDMDTMDLVGGYEQLNPERDVAGFVKRLRDYTQRALIEQLVSNVDLSKDLISVEEKLRGTTTNLPEIVQLIRDVALEYPLSRYTDLLREYECLTRLAAIDDRARFEWVDGILVKAVKQGRWLVLDNANLCSPAILDRLNSLLEPNGFLSINEHREPDGSAQVVKPHPRFRLFMTMDPHHGELSRAMRNRSIELFMPAISLSPAINVLGSGSESTVSRFETFQAIAWNNLDEFRFKDVLAICFDHLAFSDLRLSLRWRTQIIKGLSNFSPTKQAWFSSVADVYKDMSEVDGSIMIGIRNAYSKIADRLALAPEFSSMQDVLLFADEILSYLQDVLDLSHSSKFDEGTFQVYQTIGRGIASRACAGELLGSLSARLASELGSKLDTFNVSWQLHSGLSMDLLWTAFRPVSASSLDQLESSNQVKDLANRFDALKWCSGTSVQELCTLQRSITRIHNGIKSASPRHFRSLEDVQKILEELAGRSDVIEPKVSPYLESQFQVLCQYTVCAGDLESLKSHSELGLLAGISTARMMRFGIASNAWEALSMILQATAIGLSDMELATVRNILPISMLHKLEAISEVPLRCLALLCVEVCNISKSVAHSSATISSEPLQNLNRLLLRLRERLHIVVDSEASFPDLEETKRALDQLLPHAHETSDQKGVDERTQHLHRSLESVFEGQRPDVPVALGERYGEIAQTSVDFIHFFTGCLILYVPDRPCDPALKRVVERKRHNRRRSELEKKFQALQDFELVFSGQKSSLRSQLVEERIAELGAEPEVPMIFRPQVSELGQLQAEFNNVVKNIVLKSPTALILQSIFRGESTKIREVELLRTNIAQVVSRLSLAYQAYEDVTKPLIGFLQGLDVGLALSLLTGGQNNPRDHSMHHMCEIIPFLGAGPQGLAKITVAQLDLYHLQNFDLRPHFLKYTGMACSVSKDLGGSLMQTMFQIFHSFYQEWKEQLGRDQKSSAAQSSLYRYRGGEDESNVADEQDFHSLFPDYSRPYEQDIASKGPKYDARDHAQRLAGLQRGIFRSTKSPSERLLDLLQDGSQEIAGLWERTTKTFNCPVPAENLLPALVLSIDQHKERLLGRAKAHKLYSFYSDANLSEAQKLIALVHKTQARFLDLQEAWPEHATLADVLRTSSELLALRHTEPIAKILTKAEQLHGYIHDWQAVASKQYTAATLYNQLTDLLVSWRRLELSTWARLLDMEDRKCNEDAESWWFIAYEIIIAAPLSMVDTGEDLQVHVEQLFSTLADFMGTTSIGQYAHRLGMINCFRSHLEVLAKDVPSIGSVHSAIFNFLSYYSRFESPIHEYLRKGRQKLEKDMKEILLLASWKDTNIDALRDSAKRSHHKLFKVIRKYRSLLAQSAETFLTQGVSSEHDISATLQRKDDTLEVTKVDPRAIQTCKSHLESWESKPARFTDPTSTAQRMFQMSQLPPAAIDSVSYLDSFGTDLVDSIKTLQKETPSKATKENCEAIKNLKAQKRKLYAQTLKSLRHMGFRPNLSDDALNKQSSLSVVLTNTPALTTQSHHQIASAEFHLHQVLHVISEIKGRSQNHSVDLSHGEVARSMGYLESMISVILKQRGILAATFTDLQVLDKTTEMMFNLWAPDDYAMKKQEARPRNAAKGVQCALRWLPVIIEAGSVIIQKHGEMGEIDHSTVLVGLGVWKDKMATANNAFDQLPELPSNLSSSRHEEVHCLAVGLLKDFKTNLQRLIENNPGLTFVLKHLALWTNANVASDIPEMDGEHPTSLVDLDKGVSDASSWILVAIQRVQEISLTIPSSVEDATWLLRADSSLAANLKNLHPREVNDLLREAMDQIQNLSAANHGDILAAGALFALALPIVQQFRSILQKSFDRYAELHRALCKLSNHLAHSFSQLVQNGFCNPAENSVEEAGRTEKLEGGTGLGESEGVEDISKDIQDDEDLSELAQGMEKNKEKEEIEDQEDAVDMDHDELEGEMGDVSDKGEDDGSASEGEKSDIDEETGGIDDLDPSTLDEKLWDGEAEEKDKEKEGAKAKGKTEKDDQVADGATEQRESSRAQEGEEEDDEASQEGVEETEDVAREETGQMDPHVQEGQNLDLPEEMDLDNVDGTDAESASGNSDMEGMSDVEQENIEENEADGMSEGSQDDESKENVEIEVDAQDQRENDAKDEDDVDGGNGARSPVDTEPDDEEPTDNPELLQDRTDNQNIDQETFAPSDTIGLGEDGDQNHAEDQMKENKAQGKDGAQGNATSTDEPQAAAEDGQLGGLDRTDGGQIEDDNRNESRGSQAFKKLGDALEKWHRQNRQIQEAPEQKGNALPQTDGDMADQEFEHLHGEEAEADTQALGAASDDQARALDKKAMDSEMHDEPHAFPPGGTEEEGGNEPAKIMDEEDPIQTEADKQQEPSKRGIFVASKNDSNQPTDQPGPATLEKEEDIDDLDIDLSTTHLQSASEETPRSAEEARRLWSHYESLTRDLSLSLTEQLRLILAPTLATKMRGDFRTGKRLNVKRIIPYIASQYKRDKIWMRRSIPSKRSYQIMLAVDDSKSMGESGSGQLAFETLALVSKSLSMLEVGEICVVGFGNEVCVAHGFDKPFSSEAGAQIFQHFGFQQTKTNVRRLVADSIILFREARRRTFNTGTELWQLELIISDGVCEDHDMIRRQVRQAQEERIMIVFVIVDTLLKGESIMDMSQAVFEPDATGETKLKIKRYLDEFPFAYYLVVGDVRELSAVLAQALRQWFAEIVESG</sequence>
<evidence type="ECO:0000256" key="2">
    <source>
        <dbReference type="ARBA" id="ARBA00004604"/>
    </source>
</evidence>
<dbReference type="InterPro" id="IPR036465">
    <property type="entry name" value="vWFA_dom_sf"/>
</dbReference>
<feature type="region of interest" description="Disordered" evidence="15">
    <location>
        <begin position="926"/>
        <end position="946"/>
    </location>
</feature>
<evidence type="ECO:0000256" key="15">
    <source>
        <dbReference type="SAM" id="MobiDB-lite"/>
    </source>
</evidence>
<dbReference type="CDD" id="cd00009">
    <property type="entry name" value="AAA"/>
    <property type="match status" value="2"/>
</dbReference>
<name>A0A8H3EYP3_9LECA</name>
<dbReference type="FunFam" id="3.40.50.300:FF:001368">
    <property type="entry name" value="Midasin"/>
    <property type="match status" value="1"/>
</dbReference>
<evidence type="ECO:0000256" key="3">
    <source>
        <dbReference type="ARBA" id="ARBA00004642"/>
    </source>
</evidence>
<dbReference type="Pfam" id="PF17865">
    <property type="entry name" value="AAA_lid_5"/>
    <property type="match status" value="1"/>
</dbReference>
<dbReference type="InterPro" id="IPR048617">
    <property type="entry name" value="MDN1_AAA_lid_4"/>
</dbReference>
<dbReference type="InterPro" id="IPR012099">
    <property type="entry name" value="Midasin"/>
</dbReference>
<dbReference type="Pfam" id="PF03595">
    <property type="entry name" value="SLAC1"/>
    <property type="match status" value="1"/>
</dbReference>
<dbReference type="InterPro" id="IPR011704">
    <property type="entry name" value="ATPase_dyneun-rel_AAA"/>
</dbReference>
<evidence type="ECO:0000256" key="11">
    <source>
        <dbReference type="ARBA" id="ARBA00023136"/>
    </source>
</evidence>
<feature type="compositionally biased region" description="Basic and acidic residues" evidence="15">
    <location>
        <begin position="4643"/>
        <end position="4652"/>
    </location>
</feature>
<evidence type="ECO:0000259" key="17">
    <source>
        <dbReference type="PROSITE" id="PS50234"/>
    </source>
</evidence>
<dbReference type="EMBL" id="CAJPDR010000047">
    <property type="protein sequence ID" value="CAF9911256.1"/>
    <property type="molecule type" value="Genomic_DNA"/>
</dbReference>
<dbReference type="GO" id="GO:0016887">
    <property type="term" value="F:ATP hydrolysis activity"/>
    <property type="evidence" value="ECO:0007669"/>
    <property type="project" value="InterPro"/>
</dbReference>
<gene>
    <name evidence="18" type="primary">MDN1</name>
    <name evidence="18" type="ORF">ALECFALPRED_007214</name>
</gene>
<feature type="compositionally biased region" description="Acidic residues" evidence="15">
    <location>
        <begin position="4369"/>
        <end position="4405"/>
    </location>
</feature>
<dbReference type="InterPro" id="IPR004695">
    <property type="entry name" value="SLAC1/Mae1/Ssu1/TehA"/>
</dbReference>
<organism evidence="18 19">
    <name type="scientific">Alectoria fallacina</name>
    <dbReference type="NCBI Taxonomy" id="1903189"/>
    <lineage>
        <taxon>Eukaryota</taxon>
        <taxon>Fungi</taxon>
        <taxon>Dikarya</taxon>
        <taxon>Ascomycota</taxon>
        <taxon>Pezizomycotina</taxon>
        <taxon>Lecanoromycetes</taxon>
        <taxon>OSLEUM clade</taxon>
        <taxon>Lecanoromycetidae</taxon>
        <taxon>Lecanorales</taxon>
        <taxon>Lecanorineae</taxon>
        <taxon>Parmeliaceae</taxon>
        <taxon>Alectoria</taxon>
    </lineage>
</organism>
<dbReference type="GO" id="GO:0005524">
    <property type="term" value="F:ATP binding"/>
    <property type="evidence" value="ECO:0007669"/>
    <property type="project" value="UniProtKB-KW"/>
</dbReference>
<dbReference type="SUPFAM" id="SSF52540">
    <property type="entry name" value="P-loop containing nucleoside triphosphate hydrolases"/>
    <property type="match status" value="6"/>
</dbReference>
<feature type="compositionally biased region" description="Polar residues" evidence="15">
    <location>
        <begin position="4451"/>
        <end position="4461"/>
    </location>
</feature>
<keyword evidence="12 14" id="KW-0143">Chaperone</keyword>
<evidence type="ECO:0000256" key="8">
    <source>
        <dbReference type="ARBA" id="ARBA00022741"/>
    </source>
</evidence>
<dbReference type="Proteomes" id="UP000664203">
    <property type="component" value="Unassembled WGS sequence"/>
</dbReference>
<feature type="compositionally biased region" description="Acidic residues" evidence="15">
    <location>
        <begin position="4243"/>
        <end position="4255"/>
    </location>
</feature>
<feature type="transmembrane region" description="Helical" evidence="16">
    <location>
        <begin position="39"/>
        <end position="59"/>
    </location>
</feature>
<feature type="compositionally biased region" description="Acidic residues" evidence="15">
    <location>
        <begin position="4344"/>
        <end position="4357"/>
    </location>
</feature>
<keyword evidence="8 14" id="KW-0547">Nucleotide-binding</keyword>
<keyword evidence="7 16" id="KW-0812">Transmembrane</keyword>
<dbReference type="OrthoDB" id="5186at2759"/>
<keyword evidence="6" id="KW-0597">Phosphoprotein</keyword>
<dbReference type="FunFam" id="3.40.50.300:FF:000582">
    <property type="entry name" value="Midasin"/>
    <property type="match status" value="1"/>
</dbReference>
<dbReference type="InterPro" id="IPR040848">
    <property type="entry name" value="AAA_lid_7"/>
</dbReference>
<feature type="compositionally biased region" description="Basic and acidic residues" evidence="15">
    <location>
        <begin position="4596"/>
        <end position="4615"/>
    </location>
</feature>
<proteinExistence type="inferred from homology"/>
<dbReference type="InterPro" id="IPR003593">
    <property type="entry name" value="AAA+_ATPase"/>
</dbReference>
<dbReference type="PANTHER" id="PTHR48103:SF2">
    <property type="entry name" value="MIDASIN"/>
    <property type="match status" value="1"/>
</dbReference>
<evidence type="ECO:0000256" key="4">
    <source>
        <dbReference type="ARBA" id="ARBA00007188"/>
    </source>
</evidence>
<dbReference type="FunFam" id="3.40.50.300:FF:000142">
    <property type="entry name" value="Midasin"/>
    <property type="match status" value="1"/>
</dbReference>
<evidence type="ECO:0000313" key="18">
    <source>
        <dbReference type="EMBL" id="CAF9911256.1"/>
    </source>
</evidence>
<dbReference type="GO" id="GO:0005730">
    <property type="term" value="C:nucleolus"/>
    <property type="evidence" value="ECO:0007669"/>
    <property type="project" value="UniProtKB-SubCell"/>
</dbReference>
<keyword evidence="19" id="KW-1185">Reference proteome</keyword>
<dbReference type="InterPro" id="IPR041190">
    <property type="entry name" value="Midasin_AAA_lid_5"/>
</dbReference>
<dbReference type="Pfam" id="PF17867">
    <property type="entry name" value="AAA_lid_7"/>
    <property type="match status" value="3"/>
</dbReference>
<dbReference type="GO" id="GO:0000027">
    <property type="term" value="P:ribosomal large subunit assembly"/>
    <property type="evidence" value="ECO:0007669"/>
    <property type="project" value="InterPro"/>
</dbReference>
<dbReference type="PIRSF" id="PIRSF010340">
    <property type="entry name" value="Midasin"/>
    <property type="match status" value="1"/>
</dbReference>
<dbReference type="GO" id="GO:0030687">
    <property type="term" value="C:preribosome, large subunit precursor"/>
    <property type="evidence" value="ECO:0007669"/>
    <property type="project" value="TreeGrafter"/>
</dbReference>
<protein>
    <recommendedName>
        <fullName evidence="5 14">Midasin</fullName>
    </recommendedName>
</protein>
<comment type="subcellular location">
    <subcellularLocation>
        <location evidence="1">Membrane</location>
        <topology evidence="1">Multi-pass membrane protein</topology>
    </subcellularLocation>
    <subcellularLocation>
        <location evidence="2">Nucleus</location>
        <location evidence="2">Nucleolus</location>
    </subcellularLocation>
    <subcellularLocation>
        <location evidence="3">Nucleus</location>
        <location evidence="3">Nucleoplasm</location>
    </subcellularLocation>
</comment>
<feature type="compositionally biased region" description="Basic and acidic residues" evidence="15">
    <location>
        <begin position="4259"/>
        <end position="4305"/>
    </location>
</feature>
<dbReference type="Pfam" id="PF21108">
    <property type="entry name" value="MDN1_4th"/>
    <property type="match status" value="1"/>
</dbReference>
<reference evidence="18" key="1">
    <citation type="submission" date="2021-03" db="EMBL/GenBank/DDBJ databases">
        <authorList>
            <person name="Tagirdzhanova G."/>
        </authorList>
    </citation>
    <scope>NUCLEOTIDE SEQUENCE</scope>
</reference>
<dbReference type="GO" id="GO:0000055">
    <property type="term" value="P:ribosomal large subunit export from nucleus"/>
    <property type="evidence" value="ECO:0007669"/>
    <property type="project" value="TreeGrafter"/>
</dbReference>
<evidence type="ECO:0000313" key="19">
    <source>
        <dbReference type="Proteomes" id="UP000664203"/>
    </source>
</evidence>
<evidence type="ECO:0000256" key="7">
    <source>
        <dbReference type="ARBA" id="ARBA00022692"/>
    </source>
</evidence>
<comment type="caution">
    <text evidence="18">The sequence shown here is derived from an EMBL/GenBank/DDBJ whole genome shotgun (WGS) entry which is preliminary data.</text>
</comment>
<evidence type="ECO:0000256" key="6">
    <source>
        <dbReference type="ARBA" id="ARBA00022553"/>
    </source>
</evidence>
<accession>A0A8H3EYP3</accession>
<feature type="compositionally biased region" description="Basic and acidic residues" evidence="15">
    <location>
        <begin position="4472"/>
        <end position="4487"/>
    </location>
</feature>
<evidence type="ECO:0000256" key="16">
    <source>
        <dbReference type="SAM" id="Phobius"/>
    </source>
</evidence>
<keyword evidence="10 16" id="KW-1133">Transmembrane helix</keyword>
<keyword evidence="9 14" id="KW-0067">ATP-binding</keyword>
<feature type="region of interest" description="Disordered" evidence="15">
    <location>
        <begin position="4158"/>
        <end position="4186"/>
    </location>
</feature>
<dbReference type="InterPro" id="IPR027417">
    <property type="entry name" value="P-loop_NTPase"/>
</dbReference>
<keyword evidence="13 14" id="KW-0539">Nucleus</keyword>
<dbReference type="FunFam" id="3.40.50.300:FF:000712">
    <property type="entry name" value="Midasin"/>
    <property type="match status" value="1"/>
</dbReference>
<evidence type="ECO:0000256" key="9">
    <source>
        <dbReference type="ARBA" id="ARBA00022840"/>
    </source>
</evidence>
<dbReference type="InterPro" id="IPR038665">
    <property type="entry name" value="Voltage-dep_anion_channel_sf"/>
</dbReference>
<evidence type="ECO:0000256" key="14">
    <source>
        <dbReference type="PIRNR" id="PIRNR010340"/>
    </source>
</evidence>
<comment type="function">
    <text evidence="14">Nuclear chaperone required for maturation and nuclear export of pre-60S ribosome subunits.</text>
</comment>
<feature type="compositionally biased region" description="Acidic residues" evidence="15">
    <location>
        <begin position="4431"/>
        <end position="4440"/>
    </location>
</feature>
<evidence type="ECO:0000256" key="13">
    <source>
        <dbReference type="ARBA" id="ARBA00023242"/>
    </source>
</evidence>
<dbReference type="PANTHER" id="PTHR48103">
    <property type="entry name" value="MIDASIN-RELATED"/>
    <property type="match status" value="1"/>
</dbReference>
<feature type="compositionally biased region" description="Acidic residues" evidence="15">
    <location>
        <begin position="4218"/>
        <end position="4235"/>
    </location>
</feature>
<dbReference type="SMART" id="SM00382">
    <property type="entry name" value="AAA"/>
    <property type="match status" value="6"/>
</dbReference>